<feature type="domain" description="TfoX N-terminal" evidence="1">
    <location>
        <begin position="8"/>
        <end position="92"/>
    </location>
</feature>
<proteinExistence type="predicted"/>
<sequence>MHLGRPHDLRFKPMFGGLMAYFAEKPCAWLSLDGLALKVAAADQDELLAIEGARRFRHTPAAAPSRGYILVPPSLSHDTPRFAAWLARSALAAPMAQRKGPRPKTRPLR</sequence>
<protein>
    <recommendedName>
        <fullName evidence="1">TfoX N-terminal domain-containing protein</fullName>
    </recommendedName>
</protein>
<dbReference type="OrthoDB" id="1524907at2"/>
<dbReference type="Gene3D" id="3.30.1460.30">
    <property type="entry name" value="YgaC/TfoX-N like chaperone"/>
    <property type="match status" value="1"/>
</dbReference>
<dbReference type="SUPFAM" id="SSF159894">
    <property type="entry name" value="YgaC/TfoX-N like"/>
    <property type="match status" value="1"/>
</dbReference>
<dbReference type="AlphaFoldDB" id="A0A328P5V7"/>
<dbReference type="EMBL" id="NFZS01000004">
    <property type="protein sequence ID" value="RAO75995.1"/>
    <property type="molecule type" value="Genomic_DNA"/>
</dbReference>
<evidence type="ECO:0000313" key="3">
    <source>
        <dbReference type="Proteomes" id="UP000248926"/>
    </source>
</evidence>
<organism evidence="2 3">
    <name type="scientific">Dyella jiangningensis</name>
    <dbReference type="NCBI Taxonomy" id="1379159"/>
    <lineage>
        <taxon>Bacteria</taxon>
        <taxon>Pseudomonadati</taxon>
        <taxon>Pseudomonadota</taxon>
        <taxon>Gammaproteobacteria</taxon>
        <taxon>Lysobacterales</taxon>
        <taxon>Rhodanobacteraceae</taxon>
        <taxon>Dyella</taxon>
    </lineage>
</organism>
<dbReference type="Proteomes" id="UP000248926">
    <property type="component" value="Unassembled WGS sequence"/>
</dbReference>
<evidence type="ECO:0000259" key="1">
    <source>
        <dbReference type="Pfam" id="PF04993"/>
    </source>
</evidence>
<keyword evidence="3" id="KW-1185">Reference proteome</keyword>
<reference evidence="2 3" key="1">
    <citation type="journal article" date="2018" name="Genet. Mol. Biol.">
        <title>The genome sequence of Dyella jiangningensis FCAV SCS01 from a lignocellulose-decomposing microbial consortium metagenome reveals potential for biotechnological applications.</title>
        <authorList>
            <person name="Desiderato J.G."/>
            <person name="Alvarenga D.O."/>
            <person name="Constancio M.T.L."/>
            <person name="Alves L.M.C."/>
            <person name="Varani A.M."/>
        </authorList>
    </citation>
    <scope>NUCLEOTIDE SEQUENCE [LARGE SCALE GENOMIC DNA]</scope>
    <source>
        <strain evidence="2 3">FCAV SCS01</strain>
    </source>
</reference>
<accession>A0A328P5V7</accession>
<comment type="caution">
    <text evidence="2">The sequence shown here is derived from an EMBL/GenBank/DDBJ whole genome shotgun (WGS) entry which is preliminary data.</text>
</comment>
<name>A0A328P5V7_9GAMM</name>
<dbReference type="Pfam" id="PF04993">
    <property type="entry name" value="TfoX_N"/>
    <property type="match status" value="1"/>
</dbReference>
<gene>
    <name evidence="2" type="ORF">CA260_17430</name>
</gene>
<evidence type="ECO:0000313" key="2">
    <source>
        <dbReference type="EMBL" id="RAO75995.1"/>
    </source>
</evidence>
<dbReference type="InterPro" id="IPR007076">
    <property type="entry name" value="TfoX_N"/>
</dbReference>